<protein>
    <submittedName>
        <fullName evidence="4">Uncharacterized protein LOC110275711</fullName>
    </submittedName>
</protein>
<proteinExistence type="predicted"/>
<organism evidence="3 4">
    <name type="scientific">Arachis duranensis</name>
    <name type="common">Wild peanut</name>
    <dbReference type="NCBI Taxonomy" id="130453"/>
    <lineage>
        <taxon>Eukaryota</taxon>
        <taxon>Viridiplantae</taxon>
        <taxon>Streptophyta</taxon>
        <taxon>Embryophyta</taxon>
        <taxon>Tracheophyta</taxon>
        <taxon>Spermatophyta</taxon>
        <taxon>Magnoliopsida</taxon>
        <taxon>eudicotyledons</taxon>
        <taxon>Gunneridae</taxon>
        <taxon>Pentapetalae</taxon>
        <taxon>rosids</taxon>
        <taxon>fabids</taxon>
        <taxon>Fabales</taxon>
        <taxon>Fabaceae</taxon>
        <taxon>Papilionoideae</taxon>
        <taxon>50 kb inversion clade</taxon>
        <taxon>dalbergioids sensu lato</taxon>
        <taxon>Dalbergieae</taxon>
        <taxon>Pterocarpus clade</taxon>
        <taxon>Arachis</taxon>
    </lineage>
</organism>
<dbReference type="RefSeq" id="XP_020987586.1">
    <property type="nucleotide sequence ID" value="XM_021131927.2"/>
</dbReference>
<sequence length="728" mass="83743">MLLFSATWQENWDKWKIRIMVLWSLTLQTILIFLGSKRKRSRNILLRFILWISYMYADWLATISLGVISSKVTEQNGDSVAPKQVVMALWAPLLLLHLGGPDTITAYSMEDNQLWPRKLITFGFQVMVAIYILIRAWTPNTDLNVLAIPILIAGIVKIGERIWGLRSASNQRFKESLFPEPDPGPNYARYMESYMAASREGFSVNVESLIESPYVGDQTHAAAEGNIIPLPETDTFGGAQVVTIADKFLKTFKRLFADLILTVHDVLESRLSLQNAKSEQVFEVMEVELGFMYDLFYTKAKVVYSSIGVFFRFLTLSCSFSVLCAFYVMEKSPYPKAELIITYVLLYGSVFLELYSIFSLLFSDWTKLLLSKHKNRVASLLISAVSKLQFGEHKKWSGRIGQFNLISFCLKAKRERCGVLYKISRHKFCLKCRNAFKNGVAKCCVAQMIQGVYQDFQKFMHDDFEIVDDDLKNIIFQHLRTKIELVAKEIKDEMKVANEIKKFCNHRGGQVLQTLDDDDDVRWSVEKEFDKSVLLWHIATELCYISDTGDLTGKPNYKKASKLLSDYMLHLLVMSPFMLPNGIGEIRFQDTCAEAIEFFKERRSIQNMNKACKKLLKICKESKKVPPSQVKGDKSKSVFFEGCMLATLIRELKEKKDWRENQMWKVISEVWVEMLAYAACHCNGIHHAQQLRRGGELLTHVWLLMAHLGMTDQFQISEGHGRKKLVRK</sequence>
<feature type="transmembrane region" description="Helical" evidence="1">
    <location>
        <begin position="119"/>
        <end position="137"/>
    </location>
</feature>
<evidence type="ECO:0000256" key="1">
    <source>
        <dbReference type="SAM" id="Phobius"/>
    </source>
</evidence>
<feature type="transmembrane region" description="Helical" evidence="1">
    <location>
        <begin position="88"/>
        <end position="107"/>
    </location>
</feature>
<accession>A0A6P5MW46</accession>
<dbReference type="AlphaFoldDB" id="A0A6P5MW46"/>
<evidence type="ECO:0000313" key="3">
    <source>
        <dbReference type="Proteomes" id="UP000515211"/>
    </source>
</evidence>
<keyword evidence="3" id="KW-1185">Reference proteome</keyword>
<dbReference type="InterPro" id="IPR025315">
    <property type="entry name" value="DUF4220"/>
</dbReference>
<dbReference type="KEGG" id="adu:110275711"/>
<keyword evidence="1" id="KW-1133">Transmembrane helix</keyword>
<reference evidence="3" key="1">
    <citation type="journal article" date="2016" name="Nat. Genet.">
        <title>The genome sequences of Arachis duranensis and Arachis ipaensis, the diploid ancestors of cultivated peanut.</title>
        <authorList>
            <person name="Bertioli D.J."/>
            <person name="Cannon S.B."/>
            <person name="Froenicke L."/>
            <person name="Huang G."/>
            <person name="Farmer A.D."/>
            <person name="Cannon E.K."/>
            <person name="Liu X."/>
            <person name="Gao D."/>
            <person name="Clevenger J."/>
            <person name="Dash S."/>
            <person name="Ren L."/>
            <person name="Moretzsohn M.C."/>
            <person name="Shirasawa K."/>
            <person name="Huang W."/>
            <person name="Vidigal B."/>
            <person name="Abernathy B."/>
            <person name="Chu Y."/>
            <person name="Niederhuth C.E."/>
            <person name="Umale P."/>
            <person name="Araujo A.C."/>
            <person name="Kozik A."/>
            <person name="Kim K.D."/>
            <person name="Burow M.D."/>
            <person name="Varshney R.K."/>
            <person name="Wang X."/>
            <person name="Zhang X."/>
            <person name="Barkley N."/>
            <person name="Guimaraes P.M."/>
            <person name="Isobe S."/>
            <person name="Guo B."/>
            <person name="Liao B."/>
            <person name="Stalker H.T."/>
            <person name="Schmitz R.J."/>
            <person name="Scheffler B.E."/>
            <person name="Leal-Bertioli S.C."/>
            <person name="Xun X."/>
            <person name="Jackson S.A."/>
            <person name="Michelmore R."/>
            <person name="Ozias-Akins P."/>
        </authorList>
    </citation>
    <scope>NUCLEOTIDE SEQUENCE [LARGE SCALE GENOMIC DNA]</scope>
    <source>
        <strain evidence="3">cv. V14167</strain>
    </source>
</reference>
<feature type="transmembrane region" description="Helical" evidence="1">
    <location>
        <begin position="15"/>
        <end position="36"/>
    </location>
</feature>
<evidence type="ECO:0000313" key="4">
    <source>
        <dbReference type="RefSeq" id="XP_020987586.1"/>
    </source>
</evidence>
<keyword evidence="1" id="KW-0472">Membrane</keyword>
<feature type="transmembrane region" description="Helical" evidence="1">
    <location>
        <begin position="340"/>
        <end position="362"/>
    </location>
</feature>
<dbReference type="PANTHER" id="PTHR31325">
    <property type="entry name" value="OS01G0798800 PROTEIN-RELATED"/>
    <property type="match status" value="1"/>
</dbReference>
<feature type="domain" description="DUF4220" evidence="2">
    <location>
        <begin position="51"/>
        <end position="408"/>
    </location>
</feature>
<feature type="transmembrane region" description="Helical" evidence="1">
    <location>
        <begin position="48"/>
        <end position="68"/>
    </location>
</feature>
<dbReference type="GeneID" id="110275711"/>
<dbReference type="Proteomes" id="UP000515211">
    <property type="component" value="Chromosome 9"/>
</dbReference>
<keyword evidence="1" id="KW-0812">Transmembrane</keyword>
<name>A0A6P5MW46_ARADU</name>
<feature type="transmembrane region" description="Helical" evidence="1">
    <location>
        <begin position="143"/>
        <end position="163"/>
    </location>
</feature>
<evidence type="ECO:0000259" key="2">
    <source>
        <dbReference type="Pfam" id="PF13968"/>
    </source>
</evidence>
<reference evidence="4" key="2">
    <citation type="submission" date="2025-08" db="UniProtKB">
        <authorList>
            <consortium name="RefSeq"/>
        </authorList>
    </citation>
    <scope>IDENTIFICATION</scope>
    <source>
        <tissue evidence="4">Whole plant</tissue>
    </source>
</reference>
<gene>
    <name evidence="4" type="primary">LOC110275711</name>
</gene>
<dbReference type="Pfam" id="PF13968">
    <property type="entry name" value="DUF4220"/>
    <property type="match status" value="1"/>
</dbReference>
<dbReference type="Pfam" id="PF04578">
    <property type="entry name" value="DUF594"/>
    <property type="match status" value="1"/>
</dbReference>
<feature type="transmembrane region" description="Helical" evidence="1">
    <location>
        <begin position="302"/>
        <end position="328"/>
    </location>
</feature>
<dbReference type="InterPro" id="IPR007658">
    <property type="entry name" value="DUF594"/>
</dbReference>